<dbReference type="EMBL" id="WIQZ01000030">
    <property type="protein sequence ID" value="KAF3136101.1"/>
    <property type="molecule type" value="Genomic_DNA"/>
</dbReference>
<dbReference type="Pfam" id="PF05907">
    <property type="entry name" value="CXXC_Zn-b_euk"/>
    <property type="match status" value="1"/>
</dbReference>
<evidence type="ECO:0000256" key="3">
    <source>
        <dbReference type="ARBA" id="ARBA00022833"/>
    </source>
</evidence>
<organism evidence="4 5">
    <name type="scientific">Orbilia oligospora</name>
    <name type="common">Nematode-trapping fungus</name>
    <name type="synonym">Arthrobotrys oligospora</name>
    <dbReference type="NCBI Taxonomy" id="2813651"/>
    <lineage>
        <taxon>Eukaryota</taxon>
        <taxon>Fungi</taxon>
        <taxon>Dikarya</taxon>
        <taxon>Ascomycota</taxon>
        <taxon>Pezizomycotina</taxon>
        <taxon>Orbiliomycetes</taxon>
        <taxon>Orbiliales</taxon>
        <taxon>Orbiliaceae</taxon>
        <taxon>Orbilia</taxon>
    </lineage>
</organism>
<evidence type="ECO:0000313" key="4">
    <source>
        <dbReference type="EMBL" id="KAF3136101.1"/>
    </source>
</evidence>
<dbReference type="Proteomes" id="UP000480548">
    <property type="component" value="Unassembled WGS sequence"/>
</dbReference>
<dbReference type="SUPFAM" id="SSF141678">
    <property type="entry name" value="MAL13P1.257-like"/>
    <property type="match status" value="1"/>
</dbReference>
<evidence type="ECO:0008006" key="6">
    <source>
        <dbReference type="Google" id="ProtNLM"/>
    </source>
</evidence>
<proteinExistence type="inferred from homology"/>
<evidence type="ECO:0000256" key="2">
    <source>
        <dbReference type="ARBA" id="ARBA00022723"/>
    </source>
</evidence>
<comment type="similarity">
    <text evidence="1">Belongs to the UPF0587 family.</text>
</comment>
<sequence>MFLALIAELAGVTNLRPNDSEDSPYYYTFKVQCTSCRETHPNWVGVSKYDTNEISGSRGEANFVWKCKNCKREHSANIKTKATPYEQSEPAKRQNIIELECRGLEFVEFKPDGEWLCEGLESGTKFTGVELSDGEWFDYDEKAGEEVSIQRLTVDLMSRSVGRPMNKYMKPILKAELHNGDQGPHYHKPYPTFDKA</sequence>
<dbReference type="InterPro" id="IPR008584">
    <property type="entry name" value="CXXC_Zn-binding_euk"/>
</dbReference>
<evidence type="ECO:0000313" key="5">
    <source>
        <dbReference type="Proteomes" id="UP000480548"/>
    </source>
</evidence>
<gene>
    <name evidence="4" type="ORF">TWF703_005746</name>
</gene>
<comment type="caution">
    <text evidence="4">The sequence shown here is derived from an EMBL/GenBank/DDBJ whole genome shotgun (WGS) entry which is preliminary data.</text>
</comment>
<dbReference type="PANTHER" id="PTHR12857">
    <property type="entry name" value="CXXC MOTIF CONTAINING ZINC BINDING PROTEIN"/>
    <property type="match status" value="1"/>
</dbReference>
<protein>
    <recommendedName>
        <fullName evidence="6">DUF866 domain protein</fullName>
    </recommendedName>
</protein>
<dbReference type="GO" id="GO:0008270">
    <property type="term" value="F:zinc ion binding"/>
    <property type="evidence" value="ECO:0007669"/>
    <property type="project" value="TreeGrafter"/>
</dbReference>
<keyword evidence="2" id="KW-0479">Metal-binding</keyword>
<evidence type="ECO:0000256" key="1">
    <source>
        <dbReference type="ARBA" id="ARBA00007818"/>
    </source>
</evidence>
<accession>A0A7C8JZV4</accession>
<dbReference type="AlphaFoldDB" id="A0A7C8JZV4"/>
<name>A0A7C8JZV4_ORBOL</name>
<keyword evidence="3" id="KW-0862">Zinc</keyword>
<reference evidence="4 5" key="1">
    <citation type="submission" date="2019-06" db="EMBL/GenBank/DDBJ databases">
        <authorList>
            <person name="Palmer J.M."/>
        </authorList>
    </citation>
    <scope>NUCLEOTIDE SEQUENCE [LARGE SCALE GENOMIC DNA]</scope>
    <source>
        <strain evidence="4 5">TWF703</strain>
    </source>
</reference>
<dbReference type="PANTHER" id="PTHR12857:SF0">
    <property type="entry name" value="CXXC MOTIF CONTAINING ZINC BINDING PROTEIN"/>
    <property type="match status" value="1"/>
</dbReference>